<evidence type="ECO:0000313" key="2">
    <source>
        <dbReference type="EMBL" id="SLM94173.1"/>
    </source>
</evidence>
<feature type="domain" description="Helix-turn-helix" evidence="1">
    <location>
        <begin position="16"/>
        <end position="61"/>
    </location>
</feature>
<dbReference type="OrthoDB" id="5524782at2"/>
<keyword evidence="2" id="KW-0238">DNA-binding</keyword>
<reference evidence="2 3" key="1">
    <citation type="submission" date="2017-02" db="EMBL/GenBank/DDBJ databases">
        <authorList>
            <person name="Peterson S.W."/>
        </authorList>
    </citation>
    <scope>NUCLEOTIDE SEQUENCE [LARGE SCALE GENOMIC DNA]</scope>
    <source>
        <strain evidence="2 3">CIP104813</strain>
    </source>
</reference>
<dbReference type="Proteomes" id="UP000195981">
    <property type="component" value="Unassembled WGS sequence"/>
</dbReference>
<dbReference type="EMBL" id="FWFG01000095">
    <property type="protein sequence ID" value="SLM94173.1"/>
    <property type="molecule type" value="Genomic_DNA"/>
</dbReference>
<name>A0A1X6X582_9MICO</name>
<gene>
    <name evidence="2" type="ORF">FM110_11005</name>
</gene>
<dbReference type="RefSeq" id="WP_087104811.1">
    <property type="nucleotide sequence ID" value="NZ_FWFG01000095.1"/>
</dbReference>
<proteinExistence type="predicted"/>
<sequence length="76" mass="8488">MTDPADLPRFVPLEHVQQELSISYLQALQLVRSGELRAIQVGGRKQWRVALSALEEYIAARYAETAAMVETEADEG</sequence>
<accession>A0A1X6X582</accession>
<dbReference type="InterPro" id="IPR041657">
    <property type="entry name" value="HTH_17"/>
</dbReference>
<evidence type="ECO:0000259" key="1">
    <source>
        <dbReference type="Pfam" id="PF12728"/>
    </source>
</evidence>
<dbReference type="AlphaFoldDB" id="A0A1X6X582"/>
<dbReference type="GO" id="GO:0003677">
    <property type="term" value="F:DNA binding"/>
    <property type="evidence" value="ECO:0007669"/>
    <property type="project" value="UniProtKB-KW"/>
</dbReference>
<dbReference type="Pfam" id="PF12728">
    <property type="entry name" value="HTH_17"/>
    <property type="match status" value="1"/>
</dbReference>
<protein>
    <submittedName>
        <fullName evidence="2">Excisionase/Xis, DNA-binding</fullName>
    </submittedName>
</protein>
<keyword evidence="3" id="KW-1185">Reference proteome</keyword>
<evidence type="ECO:0000313" key="3">
    <source>
        <dbReference type="Proteomes" id="UP000195981"/>
    </source>
</evidence>
<organism evidence="2 3">
    <name type="scientific">Brachybacterium nesterenkovii</name>
    <dbReference type="NCBI Taxonomy" id="47847"/>
    <lineage>
        <taxon>Bacteria</taxon>
        <taxon>Bacillati</taxon>
        <taxon>Actinomycetota</taxon>
        <taxon>Actinomycetes</taxon>
        <taxon>Micrococcales</taxon>
        <taxon>Dermabacteraceae</taxon>
        <taxon>Brachybacterium</taxon>
    </lineage>
</organism>